<sequence>MKAYKKHQSISRIIEPKSSLGHQGSISNILHQYQKKAFPVNTQTIQRVVKVVTRVGDTPHDMTVQETISWLTGYFTIVNTTQLAGFLSSYDKIYAINDNLSKECFKNDYISFIHNNKSYIKTGEDLIYGRRTITLEDSDGGSFDLQFKKAIGFIREAEKLSEQIARLLIYTKEAIKYDLNQRNATYTDITPLITDYSRKRFTGELGHLLAEKAMVCREKAAFGQILLSELGIDTIAVYGSNSTEAHAWLRMPDSGIEIDPTWGTCGPHPQYPKTENARGRGAITVAKYQIDTIEIARAISETQSILADQTKINDIRVALQGYLTNPGLPNLTQSKAEDLARRVIVPRIPARRVIVPRVPARRVMIPRVPVRRVVAPKF</sequence>
<protein>
    <submittedName>
        <fullName evidence="1">Ethylene-responsive protein kinase</fullName>
    </submittedName>
</protein>
<reference evidence="1" key="1">
    <citation type="journal article" date="2021" name="Proc. Natl. Acad. Sci. U.S.A.">
        <title>A Catalog of Tens of Thousands of Viruses from Human Metagenomes Reveals Hidden Associations with Chronic Diseases.</title>
        <authorList>
            <person name="Tisza M.J."/>
            <person name="Buck C.B."/>
        </authorList>
    </citation>
    <scope>NUCLEOTIDE SEQUENCE</scope>
    <source>
        <strain evidence="1">CtTrm2</strain>
    </source>
</reference>
<organism evidence="1">
    <name type="scientific">Myoviridae sp. ctTrm2</name>
    <dbReference type="NCBI Taxonomy" id="2825114"/>
    <lineage>
        <taxon>Viruses</taxon>
        <taxon>Duplodnaviria</taxon>
        <taxon>Heunggongvirae</taxon>
        <taxon>Uroviricota</taxon>
        <taxon>Caudoviricetes</taxon>
    </lineage>
</organism>
<proteinExistence type="predicted"/>
<accession>A0A8S5UKC9</accession>
<dbReference type="GO" id="GO:0016301">
    <property type="term" value="F:kinase activity"/>
    <property type="evidence" value="ECO:0007669"/>
    <property type="project" value="UniProtKB-KW"/>
</dbReference>
<keyword evidence="1" id="KW-0808">Transferase</keyword>
<keyword evidence="1" id="KW-0418">Kinase</keyword>
<evidence type="ECO:0000313" key="1">
    <source>
        <dbReference type="EMBL" id="DAF94850.1"/>
    </source>
</evidence>
<name>A0A8S5UKC9_9CAUD</name>
<dbReference type="EMBL" id="BK016097">
    <property type="protein sequence ID" value="DAF94850.1"/>
    <property type="molecule type" value="Genomic_DNA"/>
</dbReference>